<name>A0A8S3JR56_9BILA</name>
<reference evidence="1" key="1">
    <citation type="submission" date="2021-02" db="EMBL/GenBank/DDBJ databases">
        <authorList>
            <person name="Nowell W R."/>
        </authorList>
    </citation>
    <scope>NUCLEOTIDE SEQUENCE</scope>
</reference>
<evidence type="ECO:0000313" key="2">
    <source>
        <dbReference type="Proteomes" id="UP000676336"/>
    </source>
</evidence>
<dbReference type="AlphaFoldDB" id="A0A8S3JR56"/>
<dbReference type="EMBL" id="CAJOBI010350970">
    <property type="protein sequence ID" value="CAF5221159.1"/>
    <property type="molecule type" value="Genomic_DNA"/>
</dbReference>
<organism evidence="1 2">
    <name type="scientific">Rotaria magnacalcarata</name>
    <dbReference type="NCBI Taxonomy" id="392030"/>
    <lineage>
        <taxon>Eukaryota</taxon>
        <taxon>Metazoa</taxon>
        <taxon>Spiralia</taxon>
        <taxon>Gnathifera</taxon>
        <taxon>Rotifera</taxon>
        <taxon>Eurotatoria</taxon>
        <taxon>Bdelloidea</taxon>
        <taxon>Philodinida</taxon>
        <taxon>Philodinidae</taxon>
        <taxon>Rotaria</taxon>
    </lineage>
</organism>
<proteinExistence type="predicted"/>
<feature type="non-terminal residue" evidence="1">
    <location>
        <position position="1"/>
    </location>
</feature>
<gene>
    <name evidence="1" type="ORF">SMN809_LOCUS82220</name>
</gene>
<comment type="caution">
    <text evidence="1">The sequence shown here is derived from an EMBL/GenBank/DDBJ whole genome shotgun (WGS) entry which is preliminary data.</text>
</comment>
<protein>
    <submittedName>
        <fullName evidence="1">Uncharacterized protein</fullName>
    </submittedName>
</protein>
<sequence>MLVHLSSTSPYVCDISLGPIEQADRMASATTKKSITYLEFKESFPKLQQTRTPLKLLGHDEIPTDTNLIPTVAVENSPSRQTSLQPIWYTEQTIVEDNYESQRSSAKSPCHHNELTRSTLATIPSTSPEIEDEIIVKELLINQPSL</sequence>
<evidence type="ECO:0000313" key="1">
    <source>
        <dbReference type="EMBL" id="CAF5221159.1"/>
    </source>
</evidence>
<accession>A0A8S3JR56</accession>
<dbReference type="Proteomes" id="UP000676336">
    <property type="component" value="Unassembled WGS sequence"/>
</dbReference>